<dbReference type="GO" id="GO:0016602">
    <property type="term" value="C:CCAAT-binding factor complex"/>
    <property type="evidence" value="ECO:0007669"/>
    <property type="project" value="InterPro"/>
</dbReference>
<evidence type="ECO:0000256" key="1">
    <source>
        <dbReference type="ARBA" id="ARBA00004123"/>
    </source>
</evidence>
<dbReference type="Proteomes" id="UP000585474">
    <property type="component" value="Unassembled WGS sequence"/>
</dbReference>
<name>A0A7J0HC76_9ERIC</name>
<keyword evidence="4" id="KW-0010">Activator</keyword>
<comment type="caution">
    <text evidence="10">The sequence shown here is derived from an EMBL/GenBank/DDBJ whole genome shotgun (WGS) entry which is preliminary data.</text>
</comment>
<feature type="compositionally biased region" description="Polar residues" evidence="9">
    <location>
        <begin position="173"/>
        <end position="190"/>
    </location>
</feature>
<proteinExistence type="inferred from homology"/>
<dbReference type="EMBL" id="BJWL01000028">
    <property type="protein sequence ID" value="GFZ20696.1"/>
    <property type="molecule type" value="Genomic_DNA"/>
</dbReference>
<keyword evidence="6 8" id="KW-0539">Nucleus</keyword>
<evidence type="ECO:0000256" key="8">
    <source>
        <dbReference type="RuleBase" id="RU367155"/>
    </source>
</evidence>
<protein>
    <recommendedName>
        <fullName evidence="8">Nuclear transcription factor Y subunit</fullName>
    </recommendedName>
</protein>
<accession>A0A7J0HC76</accession>
<keyword evidence="3 8" id="KW-0238">DNA-binding</keyword>
<comment type="similarity">
    <text evidence="8">Belongs to the NFYA/HAP2 subunit family.</text>
</comment>
<comment type="function">
    <text evidence="8">Component of the sequence-specific heterotrimeric transcription factor (NF-Y) which specifically recognizes a 5'-CCAAT-3' box motif found in the promoters of its target genes.</text>
</comment>
<dbReference type="PROSITE" id="PS00686">
    <property type="entry name" value="NFYA_HAP2_1"/>
    <property type="match status" value="1"/>
</dbReference>
<evidence type="ECO:0000256" key="2">
    <source>
        <dbReference type="ARBA" id="ARBA00023015"/>
    </source>
</evidence>
<keyword evidence="11" id="KW-1185">Reference proteome</keyword>
<dbReference type="PROSITE" id="PS51152">
    <property type="entry name" value="NFYA_HAP2_2"/>
    <property type="match status" value="1"/>
</dbReference>
<dbReference type="InterPro" id="IPR001289">
    <property type="entry name" value="NFYA"/>
</dbReference>
<feature type="region of interest" description="Disordered" evidence="9">
    <location>
        <begin position="52"/>
        <end position="99"/>
    </location>
</feature>
<comment type="subunit">
    <text evidence="7">Heterotrimeric transcription factor composed of three components, NF-YA, NF-YB and NF-YC. NF-YB and NF-YC must interact and dimerize for NF-YA association and DNA binding.</text>
</comment>
<reference evidence="10 11" key="1">
    <citation type="submission" date="2019-07" db="EMBL/GenBank/DDBJ databases">
        <title>De Novo Assembly of kiwifruit Actinidia rufa.</title>
        <authorList>
            <person name="Sugita-Konishi S."/>
            <person name="Sato K."/>
            <person name="Mori E."/>
            <person name="Abe Y."/>
            <person name="Kisaki G."/>
            <person name="Hamano K."/>
            <person name="Suezawa K."/>
            <person name="Otani M."/>
            <person name="Fukuda T."/>
            <person name="Manabe T."/>
            <person name="Gomi K."/>
            <person name="Tabuchi M."/>
            <person name="Akimitsu K."/>
            <person name="Kataoka I."/>
        </authorList>
    </citation>
    <scope>NUCLEOTIDE SEQUENCE [LARGE SCALE GENOMIC DNA]</scope>
    <source>
        <strain evidence="11">cv. Fuchu</strain>
    </source>
</reference>
<dbReference type="GO" id="GO:0003677">
    <property type="term" value="F:DNA binding"/>
    <property type="evidence" value="ECO:0007669"/>
    <property type="project" value="UniProtKB-KW"/>
</dbReference>
<evidence type="ECO:0000313" key="11">
    <source>
        <dbReference type="Proteomes" id="UP000585474"/>
    </source>
</evidence>
<evidence type="ECO:0000256" key="7">
    <source>
        <dbReference type="ARBA" id="ARBA00025911"/>
    </source>
</evidence>
<evidence type="ECO:0000256" key="4">
    <source>
        <dbReference type="ARBA" id="ARBA00023159"/>
    </source>
</evidence>
<comment type="subcellular location">
    <subcellularLocation>
        <location evidence="1 8">Nucleus</location>
    </subcellularLocation>
</comment>
<evidence type="ECO:0000256" key="3">
    <source>
        <dbReference type="ARBA" id="ARBA00023125"/>
    </source>
</evidence>
<dbReference type="PANTHER" id="PTHR12632">
    <property type="entry name" value="TRANSCRIPTION FACTOR NF-Y ALPHA-RELATED"/>
    <property type="match status" value="1"/>
</dbReference>
<dbReference type="AlphaFoldDB" id="A0A7J0HC76"/>
<dbReference type="InterPro" id="IPR018362">
    <property type="entry name" value="CCAAT-binding_factor_CS"/>
</dbReference>
<gene>
    <name evidence="10" type="ORF">Acr_28g0014010</name>
</gene>
<dbReference type="GO" id="GO:0003700">
    <property type="term" value="F:DNA-binding transcription factor activity"/>
    <property type="evidence" value="ECO:0007669"/>
    <property type="project" value="UniProtKB-UniRule"/>
</dbReference>
<evidence type="ECO:0000256" key="6">
    <source>
        <dbReference type="ARBA" id="ARBA00023242"/>
    </source>
</evidence>
<feature type="region of interest" description="Disordered" evidence="9">
    <location>
        <begin position="149"/>
        <end position="199"/>
    </location>
</feature>
<dbReference type="Pfam" id="PF02045">
    <property type="entry name" value="CBFB_NFYA"/>
    <property type="match status" value="1"/>
</dbReference>
<keyword evidence="5 8" id="KW-0804">Transcription</keyword>
<dbReference type="OrthoDB" id="1097733at2759"/>
<feature type="compositionally biased region" description="Low complexity" evidence="9">
    <location>
        <begin position="151"/>
        <end position="172"/>
    </location>
</feature>
<dbReference type="Gene3D" id="6.10.250.2430">
    <property type="match status" value="1"/>
</dbReference>
<keyword evidence="2 8" id="KW-0805">Transcription regulation</keyword>
<dbReference type="PRINTS" id="PR00616">
    <property type="entry name" value="CCAATSUBUNTB"/>
</dbReference>
<evidence type="ECO:0000256" key="9">
    <source>
        <dbReference type="SAM" id="MobiDB-lite"/>
    </source>
</evidence>
<evidence type="ECO:0000313" key="10">
    <source>
        <dbReference type="EMBL" id="GFZ20696.1"/>
    </source>
</evidence>
<sequence>MNHARMPLPLEMTQEPVYVNAKQYHGILRRRQSRAKAELERKLIKVRKPYLHESRHQHAMRRARASGGRFAKKSDSNALKSTAKETGMASGSAISSHCTISSGSEPLHCEIAQTNNGHQEAKEPETYEVRRYDNDNDQYENHSRFQASTYGANSANGGEGGSSSQQWGSHSSNKASQRCHNGGVSSNAWSTVHHLSKEA</sequence>
<organism evidence="10 11">
    <name type="scientific">Actinidia rufa</name>
    <dbReference type="NCBI Taxonomy" id="165716"/>
    <lineage>
        <taxon>Eukaryota</taxon>
        <taxon>Viridiplantae</taxon>
        <taxon>Streptophyta</taxon>
        <taxon>Embryophyta</taxon>
        <taxon>Tracheophyta</taxon>
        <taxon>Spermatophyta</taxon>
        <taxon>Magnoliopsida</taxon>
        <taxon>eudicotyledons</taxon>
        <taxon>Gunneridae</taxon>
        <taxon>Pentapetalae</taxon>
        <taxon>asterids</taxon>
        <taxon>Ericales</taxon>
        <taxon>Actinidiaceae</taxon>
        <taxon>Actinidia</taxon>
    </lineage>
</organism>
<evidence type="ECO:0000256" key="5">
    <source>
        <dbReference type="ARBA" id="ARBA00023163"/>
    </source>
</evidence>
<dbReference type="SMART" id="SM00521">
    <property type="entry name" value="CBF"/>
    <property type="match status" value="1"/>
</dbReference>